<dbReference type="PANTHER" id="PTHR42678:SF34">
    <property type="entry name" value="OS04G0183300 PROTEIN"/>
    <property type="match status" value="1"/>
</dbReference>
<evidence type="ECO:0000256" key="1">
    <source>
        <dbReference type="SAM" id="MobiDB-lite"/>
    </source>
</evidence>
<dbReference type="Proteomes" id="UP000186955">
    <property type="component" value="Unassembled WGS sequence"/>
</dbReference>
<dbReference type="PANTHER" id="PTHR42678">
    <property type="entry name" value="AMIDASE"/>
    <property type="match status" value="1"/>
</dbReference>
<dbReference type="AlphaFoldDB" id="A0A1Q5SZK8"/>
<evidence type="ECO:0000259" key="2">
    <source>
        <dbReference type="Pfam" id="PF01425"/>
    </source>
</evidence>
<feature type="region of interest" description="Disordered" evidence="1">
    <location>
        <begin position="1"/>
        <end position="42"/>
    </location>
</feature>
<dbReference type="SUPFAM" id="SSF75304">
    <property type="entry name" value="Amidase signature (AS) enzymes"/>
    <property type="match status" value="1"/>
</dbReference>
<dbReference type="Pfam" id="PF01425">
    <property type="entry name" value="Amidase"/>
    <property type="match status" value="1"/>
</dbReference>
<gene>
    <name evidence="3" type="ORF">PENSUB_12497</name>
</gene>
<comment type="caution">
    <text evidence="3">The sequence shown here is derived from an EMBL/GenBank/DDBJ whole genome shotgun (WGS) entry which is preliminary data.</text>
</comment>
<accession>A0A1Q5SZK8</accession>
<feature type="compositionally biased region" description="Low complexity" evidence="1">
    <location>
        <begin position="31"/>
        <end position="42"/>
    </location>
</feature>
<name>A0A1Q5SZK8_9EURO</name>
<protein>
    <recommendedName>
        <fullName evidence="2">Amidase domain-containing protein</fullName>
    </recommendedName>
</protein>
<dbReference type="Gene3D" id="3.90.1300.10">
    <property type="entry name" value="Amidase signature (AS) domain"/>
    <property type="match status" value="1"/>
</dbReference>
<dbReference type="InterPro" id="IPR036928">
    <property type="entry name" value="AS_sf"/>
</dbReference>
<keyword evidence="4" id="KW-1185">Reference proteome</keyword>
<reference evidence="3 4" key="1">
    <citation type="submission" date="2016-10" db="EMBL/GenBank/DDBJ databases">
        <title>Genome sequence of the ascomycete fungus Penicillium subrubescens.</title>
        <authorList>
            <person name="De Vries R.P."/>
            <person name="Peng M."/>
            <person name="Dilokpimol A."/>
            <person name="Hilden K."/>
            <person name="Makela M.R."/>
            <person name="Grigoriev I."/>
            <person name="Riley R."/>
            <person name="Granchi Z."/>
        </authorList>
    </citation>
    <scope>NUCLEOTIDE SEQUENCE [LARGE SCALE GENOMIC DNA]</scope>
    <source>
        <strain evidence="3 4">CBS 132785</strain>
    </source>
</reference>
<sequence>MPSGWSAVGDQTQSAYVRGGVDPDDSKDGHSSPSGSSSGSAVGVSAGYAPLAIGTETDGSLVCPAGRAALYTIKPTIGLVPQEGIVPISSHFDSAGPMTKSTYDLAALLDVLASRDPSESFTANLTGSWSDISVAVLDPEQWRFPAAWVKPVDGAEAQIIREIREAYDIIKSKAKKFVDNVDLISPDEFTVDGENSEEVITLADMKRSLTAYLEGLEESEVRSLADLIEYNIQHADVEMPPHHPRQDTFIKSQNQNTSPEEYERHLAHLRRVAREEGVERVLTTYGVDVIIGPTDSGLTSMATGGGYPLCAMPLGYLEYNGRPFSVSAIARKNQDDLLVKVMSAWEATFPQRKPPPQLANLS</sequence>
<dbReference type="EMBL" id="MNBE01000725">
    <property type="protein sequence ID" value="OKO93434.1"/>
    <property type="molecule type" value="Genomic_DNA"/>
</dbReference>
<proteinExistence type="predicted"/>
<evidence type="ECO:0000313" key="4">
    <source>
        <dbReference type="Proteomes" id="UP000186955"/>
    </source>
</evidence>
<feature type="domain" description="Amidase" evidence="2">
    <location>
        <begin position="30"/>
        <end position="295"/>
    </location>
</feature>
<dbReference type="STRING" id="1316194.A0A1Q5SZK8"/>
<evidence type="ECO:0000313" key="3">
    <source>
        <dbReference type="EMBL" id="OKO93434.1"/>
    </source>
</evidence>
<dbReference type="InterPro" id="IPR023631">
    <property type="entry name" value="Amidase_dom"/>
</dbReference>
<organism evidence="3 4">
    <name type="scientific">Penicillium subrubescens</name>
    <dbReference type="NCBI Taxonomy" id="1316194"/>
    <lineage>
        <taxon>Eukaryota</taxon>
        <taxon>Fungi</taxon>
        <taxon>Dikarya</taxon>
        <taxon>Ascomycota</taxon>
        <taxon>Pezizomycotina</taxon>
        <taxon>Eurotiomycetes</taxon>
        <taxon>Eurotiomycetidae</taxon>
        <taxon>Eurotiales</taxon>
        <taxon>Aspergillaceae</taxon>
        <taxon>Penicillium</taxon>
    </lineage>
</organism>